<comment type="catalytic activity">
    <reaction evidence="1">
        <text>ATP + protein L-histidine = ADP + protein N-phospho-L-histidine.</text>
        <dbReference type="EC" id="2.7.13.3"/>
    </reaction>
</comment>
<dbReference type="GO" id="GO:0005524">
    <property type="term" value="F:ATP binding"/>
    <property type="evidence" value="ECO:0007669"/>
    <property type="project" value="UniProtKB-KW"/>
</dbReference>
<feature type="domain" description="HAMP" evidence="15">
    <location>
        <begin position="160"/>
        <end position="215"/>
    </location>
</feature>
<dbReference type="AlphaFoldDB" id="A0A1M7YGZ3"/>
<keyword evidence="7" id="KW-0418">Kinase</keyword>
<dbReference type="InterPro" id="IPR004358">
    <property type="entry name" value="Sig_transdc_His_kin-like_C"/>
</dbReference>
<dbReference type="PROSITE" id="PS50885">
    <property type="entry name" value="HAMP"/>
    <property type="match status" value="1"/>
</dbReference>
<dbReference type="SUPFAM" id="SSF47384">
    <property type="entry name" value="Homodimeric domain of signal transducing histidine kinase"/>
    <property type="match status" value="1"/>
</dbReference>
<dbReference type="GO" id="GO:0016020">
    <property type="term" value="C:membrane"/>
    <property type="evidence" value="ECO:0007669"/>
    <property type="project" value="UniProtKB-SubCell"/>
</dbReference>
<dbReference type="SMART" id="SM00091">
    <property type="entry name" value="PAS"/>
    <property type="match status" value="1"/>
</dbReference>
<evidence type="ECO:0000256" key="4">
    <source>
        <dbReference type="ARBA" id="ARBA00022553"/>
    </source>
</evidence>
<keyword evidence="9" id="KW-0902">Two-component regulatory system</keyword>
<keyword evidence="4 10" id="KW-0597">Phosphoprotein</keyword>
<dbReference type="InterPro" id="IPR036890">
    <property type="entry name" value="HATPase_C_sf"/>
</dbReference>
<feature type="transmembrane region" description="Helical" evidence="11">
    <location>
        <begin position="7"/>
        <end position="25"/>
    </location>
</feature>
<dbReference type="EC" id="2.7.13.3" evidence="3"/>
<dbReference type="PANTHER" id="PTHR43065">
    <property type="entry name" value="SENSOR HISTIDINE KINASE"/>
    <property type="match status" value="1"/>
</dbReference>
<dbReference type="SUPFAM" id="SSF158472">
    <property type="entry name" value="HAMP domain-like"/>
    <property type="match status" value="1"/>
</dbReference>
<dbReference type="Gene3D" id="1.10.287.130">
    <property type="match status" value="1"/>
</dbReference>
<evidence type="ECO:0000256" key="3">
    <source>
        <dbReference type="ARBA" id="ARBA00012438"/>
    </source>
</evidence>
<dbReference type="SMART" id="SM00304">
    <property type="entry name" value="HAMP"/>
    <property type="match status" value="1"/>
</dbReference>
<dbReference type="Gene3D" id="6.10.340.10">
    <property type="match status" value="1"/>
</dbReference>
<accession>A0A1M7YGZ3</accession>
<dbReference type="CDD" id="cd06225">
    <property type="entry name" value="HAMP"/>
    <property type="match status" value="1"/>
</dbReference>
<dbReference type="CDD" id="cd00082">
    <property type="entry name" value="HisKA"/>
    <property type="match status" value="1"/>
</dbReference>
<dbReference type="OrthoDB" id="9806821at2"/>
<dbReference type="SMART" id="SM00448">
    <property type="entry name" value="REC"/>
    <property type="match status" value="1"/>
</dbReference>
<keyword evidence="11" id="KW-1133">Transmembrane helix</keyword>
<dbReference type="Gene3D" id="3.40.50.2300">
    <property type="match status" value="1"/>
</dbReference>
<dbReference type="NCBIfam" id="TIGR00229">
    <property type="entry name" value="sensory_box"/>
    <property type="match status" value="1"/>
</dbReference>
<evidence type="ECO:0000259" key="15">
    <source>
        <dbReference type="PROSITE" id="PS50885"/>
    </source>
</evidence>
<evidence type="ECO:0000259" key="14">
    <source>
        <dbReference type="PROSITE" id="PS50112"/>
    </source>
</evidence>
<dbReference type="Proteomes" id="UP000184603">
    <property type="component" value="Unassembled WGS sequence"/>
</dbReference>
<evidence type="ECO:0000256" key="8">
    <source>
        <dbReference type="ARBA" id="ARBA00022840"/>
    </source>
</evidence>
<dbReference type="PROSITE" id="PS50112">
    <property type="entry name" value="PAS"/>
    <property type="match status" value="1"/>
</dbReference>
<dbReference type="Gene3D" id="3.30.450.20">
    <property type="entry name" value="PAS domain"/>
    <property type="match status" value="1"/>
</dbReference>
<dbReference type="InterPro" id="IPR001789">
    <property type="entry name" value="Sig_transdc_resp-reg_receiver"/>
</dbReference>
<feature type="domain" description="Histidine kinase" evidence="12">
    <location>
        <begin position="363"/>
        <end position="585"/>
    </location>
</feature>
<feature type="transmembrane region" description="Helical" evidence="11">
    <location>
        <begin position="136"/>
        <end position="158"/>
    </location>
</feature>
<dbReference type="SMART" id="SM00387">
    <property type="entry name" value="HATPase_c"/>
    <property type="match status" value="1"/>
</dbReference>
<dbReference type="Pfam" id="PF00512">
    <property type="entry name" value="HisKA"/>
    <property type="match status" value="1"/>
</dbReference>
<dbReference type="SMART" id="SM00388">
    <property type="entry name" value="HisKA"/>
    <property type="match status" value="1"/>
</dbReference>
<evidence type="ECO:0000256" key="5">
    <source>
        <dbReference type="ARBA" id="ARBA00022679"/>
    </source>
</evidence>
<dbReference type="CDD" id="cd00130">
    <property type="entry name" value="PAS"/>
    <property type="match status" value="1"/>
</dbReference>
<gene>
    <name evidence="16" type="ORF">SAMN02745220_04219</name>
</gene>
<dbReference type="Pfam" id="PF00072">
    <property type="entry name" value="Response_reg"/>
    <property type="match status" value="1"/>
</dbReference>
<dbReference type="PANTHER" id="PTHR43065:SF46">
    <property type="entry name" value="C4-DICARBOXYLATE TRANSPORT SENSOR PROTEIN DCTB"/>
    <property type="match status" value="1"/>
</dbReference>
<dbReference type="InterPro" id="IPR003661">
    <property type="entry name" value="HisK_dim/P_dom"/>
</dbReference>
<evidence type="ECO:0000313" key="17">
    <source>
        <dbReference type="Proteomes" id="UP000184603"/>
    </source>
</evidence>
<dbReference type="InterPro" id="IPR000014">
    <property type="entry name" value="PAS"/>
</dbReference>
<dbReference type="InterPro" id="IPR003594">
    <property type="entry name" value="HATPase_dom"/>
</dbReference>
<dbReference type="STRING" id="1121416.SAMN02745220_04219"/>
<dbReference type="InterPro" id="IPR013767">
    <property type="entry name" value="PAS_fold"/>
</dbReference>
<dbReference type="EMBL" id="FRFE01000029">
    <property type="protein sequence ID" value="SHO51788.1"/>
    <property type="molecule type" value="Genomic_DNA"/>
</dbReference>
<evidence type="ECO:0000256" key="1">
    <source>
        <dbReference type="ARBA" id="ARBA00000085"/>
    </source>
</evidence>
<proteinExistence type="predicted"/>
<dbReference type="GO" id="GO:0000155">
    <property type="term" value="F:phosphorelay sensor kinase activity"/>
    <property type="evidence" value="ECO:0007669"/>
    <property type="project" value="InterPro"/>
</dbReference>
<dbReference type="GO" id="GO:0006355">
    <property type="term" value="P:regulation of DNA-templated transcription"/>
    <property type="evidence" value="ECO:0007669"/>
    <property type="project" value="InterPro"/>
</dbReference>
<keyword evidence="8" id="KW-0067">ATP-binding</keyword>
<evidence type="ECO:0000256" key="7">
    <source>
        <dbReference type="ARBA" id="ARBA00022777"/>
    </source>
</evidence>
<dbReference type="Pfam" id="PF02518">
    <property type="entry name" value="HATPase_c"/>
    <property type="match status" value="1"/>
</dbReference>
<dbReference type="InterPro" id="IPR003660">
    <property type="entry name" value="HAMP_dom"/>
</dbReference>
<dbReference type="Gene3D" id="3.30.565.10">
    <property type="entry name" value="Histidine kinase-like ATPase, C-terminal domain"/>
    <property type="match status" value="1"/>
</dbReference>
<dbReference type="InterPro" id="IPR035965">
    <property type="entry name" value="PAS-like_dom_sf"/>
</dbReference>
<keyword evidence="11" id="KW-0472">Membrane</keyword>
<feature type="domain" description="Response regulatory" evidence="13">
    <location>
        <begin position="606"/>
        <end position="722"/>
    </location>
</feature>
<dbReference type="RefSeq" id="WP_073615640.1">
    <property type="nucleotide sequence ID" value="NZ_FRFE01000029.1"/>
</dbReference>
<dbReference type="SUPFAM" id="SSF55785">
    <property type="entry name" value="PYP-like sensor domain (PAS domain)"/>
    <property type="match status" value="1"/>
</dbReference>
<dbReference type="Pfam" id="PF00989">
    <property type="entry name" value="PAS"/>
    <property type="match status" value="1"/>
</dbReference>
<dbReference type="Pfam" id="PF00672">
    <property type="entry name" value="HAMP"/>
    <property type="match status" value="1"/>
</dbReference>
<evidence type="ECO:0000256" key="11">
    <source>
        <dbReference type="SAM" id="Phobius"/>
    </source>
</evidence>
<keyword evidence="6" id="KW-0547">Nucleotide-binding</keyword>
<dbReference type="PROSITE" id="PS50110">
    <property type="entry name" value="RESPONSE_REGULATORY"/>
    <property type="match status" value="1"/>
</dbReference>
<evidence type="ECO:0000259" key="13">
    <source>
        <dbReference type="PROSITE" id="PS50110"/>
    </source>
</evidence>
<dbReference type="InterPro" id="IPR005467">
    <property type="entry name" value="His_kinase_dom"/>
</dbReference>
<dbReference type="PROSITE" id="PS50109">
    <property type="entry name" value="HIS_KIN"/>
    <property type="match status" value="1"/>
</dbReference>
<evidence type="ECO:0000256" key="6">
    <source>
        <dbReference type="ARBA" id="ARBA00022741"/>
    </source>
</evidence>
<comment type="subcellular location">
    <subcellularLocation>
        <location evidence="2">Membrane</location>
    </subcellularLocation>
</comment>
<keyword evidence="17" id="KW-1185">Reference proteome</keyword>
<feature type="domain" description="PAS" evidence="14">
    <location>
        <begin position="227"/>
        <end position="296"/>
    </location>
</feature>
<evidence type="ECO:0000313" key="16">
    <source>
        <dbReference type="EMBL" id="SHO51788.1"/>
    </source>
</evidence>
<protein>
    <recommendedName>
        <fullName evidence="3">histidine kinase</fullName>
        <ecNumber evidence="3">2.7.13.3</ecNumber>
    </recommendedName>
</protein>
<name>A0A1M7YGZ3_9BACT</name>
<evidence type="ECO:0000256" key="2">
    <source>
        <dbReference type="ARBA" id="ARBA00004370"/>
    </source>
</evidence>
<feature type="modified residue" description="4-aspartylphosphate" evidence="10">
    <location>
        <position position="657"/>
    </location>
</feature>
<dbReference type="SUPFAM" id="SSF55874">
    <property type="entry name" value="ATPase domain of HSP90 chaperone/DNA topoisomerase II/histidine kinase"/>
    <property type="match status" value="1"/>
</dbReference>
<evidence type="ECO:0000256" key="10">
    <source>
        <dbReference type="PROSITE-ProRule" id="PRU00169"/>
    </source>
</evidence>
<evidence type="ECO:0000256" key="9">
    <source>
        <dbReference type="ARBA" id="ARBA00023012"/>
    </source>
</evidence>
<keyword evidence="5" id="KW-0808">Transferase</keyword>
<reference evidence="16 17" key="1">
    <citation type="submission" date="2016-12" db="EMBL/GenBank/DDBJ databases">
        <authorList>
            <person name="Song W.-J."/>
            <person name="Kurnit D.M."/>
        </authorList>
    </citation>
    <scope>NUCLEOTIDE SEQUENCE [LARGE SCALE GENOMIC DNA]</scope>
    <source>
        <strain evidence="16 17">DSM 18488</strain>
    </source>
</reference>
<dbReference type="InterPro" id="IPR036097">
    <property type="entry name" value="HisK_dim/P_sf"/>
</dbReference>
<dbReference type="PRINTS" id="PR00344">
    <property type="entry name" value="BCTRLSENSOR"/>
</dbReference>
<dbReference type="SUPFAM" id="SSF52172">
    <property type="entry name" value="CheY-like"/>
    <property type="match status" value="1"/>
</dbReference>
<evidence type="ECO:0000259" key="12">
    <source>
        <dbReference type="PROSITE" id="PS50109"/>
    </source>
</evidence>
<sequence length="724" mass="80793">MSLNTKFVGFIFLSSLLVFSVSTLLEVYQGYLAGVRKVESNLEFIERSYLKPVALSLYNYNQEELSLLLDAIQRLDGVASCSIIEGDSPLPRSTSDDESQNYDLEYIYPSGKSLYLGRLEVKVKYDVVNKVVWNWLSVRLVSLFIALCLLAVVVSMLFRRFIATPLARIANFASEIDAERINSRLPVNPGNGKDELGKLVKAINEVLDRLESGMEERDKARKEILLREEAYRKLVENANDAIYIIQDGAVRFCNQVTESITGYSAHELSHIPISNLVHPDDKELVQDRISRRLRGERLSPTFSCRILHKNGQVRFAEVNSVLIDWQERPAILSFLRDLSEEKNLRDQLVQSQKMDSIGRLAGGVAHDLNNLLTPILGYAELLGQAVLPAEKQQFAIEQIANAGKRARDLVRQLLAFSRKQTFEFKPVDINSVISGLEDLFYRTVRENIEITVNKGDGLSPILGDVSQLEQVVMNLIVNASDAMPDGGKLILETSSIELDELYASSHLTAQPGSYLRLTVSDTGTGMDQETCEKIYEPFFTTKGELGTGLGLSTVYGIVKQHGGFINFYSEQGKGTTFHVYLPVSDSQDMLPTAAKIQPANLRGDEKILLAEDNEQVMQVTLELLQSLGYTVLAASSGAQAVEIFNTHAEEIDLLLTDIIMPNMNGKELYETLKERREDLKVVYMSGYTSDVVTHHGIFSDGAHFIHKPFTTTALASKVRSALDD</sequence>
<organism evidence="16 17">
    <name type="scientific">Desulfopila aestuarii DSM 18488</name>
    <dbReference type="NCBI Taxonomy" id="1121416"/>
    <lineage>
        <taxon>Bacteria</taxon>
        <taxon>Pseudomonadati</taxon>
        <taxon>Thermodesulfobacteriota</taxon>
        <taxon>Desulfobulbia</taxon>
        <taxon>Desulfobulbales</taxon>
        <taxon>Desulfocapsaceae</taxon>
        <taxon>Desulfopila</taxon>
    </lineage>
</organism>
<keyword evidence="11" id="KW-0812">Transmembrane</keyword>
<dbReference type="InterPro" id="IPR011006">
    <property type="entry name" value="CheY-like_superfamily"/>
</dbReference>